<dbReference type="SMART" id="SM00382">
    <property type="entry name" value="AAA"/>
    <property type="match status" value="2"/>
</dbReference>
<feature type="domain" description="ABC transporter" evidence="4">
    <location>
        <begin position="424"/>
        <end position="619"/>
    </location>
</feature>
<dbReference type="PANTHER" id="PTHR19211">
    <property type="entry name" value="ATP-BINDING TRANSPORT PROTEIN-RELATED"/>
    <property type="match status" value="1"/>
</dbReference>
<dbReference type="PROSITE" id="PS50893">
    <property type="entry name" value="ABC_TRANSPORTER_2"/>
    <property type="match status" value="2"/>
</dbReference>
<dbReference type="PROSITE" id="PS00211">
    <property type="entry name" value="ABC_TRANSPORTER_1"/>
    <property type="match status" value="2"/>
</dbReference>
<dbReference type="PANTHER" id="PTHR19211:SF129">
    <property type="entry name" value="ABC TRANSPORTER ATP-BINDING PROTEIN"/>
    <property type="match status" value="1"/>
</dbReference>
<dbReference type="AlphaFoldDB" id="A0A4P9YEH7"/>
<accession>A0A4P9YEH7</accession>
<keyword evidence="5" id="KW-0378">Hydrolase</keyword>
<dbReference type="InterPro" id="IPR003439">
    <property type="entry name" value="ABC_transporter-like_ATP-bd"/>
</dbReference>
<organism evidence="5 6">
    <name type="scientific">Rozella allomycis (strain CSF55)</name>
    <dbReference type="NCBI Taxonomy" id="988480"/>
    <lineage>
        <taxon>Eukaryota</taxon>
        <taxon>Fungi</taxon>
        <taxon>Fungi incertae sedis</taxon>
        <taxon>Cryptomycota</taxon>
        <taxon>Cryptomycota incertae sedis</taxon>
        <taxon>Rozella</taxon>
    </lineage>
</organism>
<dbReference type="SUPFAM" id="SSF52540">
    <property type="entry name" value="P-loop containing nucleoside triphosphate hydrolases"/>
    <property type="match status" value="2"/>
</dbReference>
<dbReference type="EMBL" id="ML005762">
    <property type="protein sequence ID" value="RKP17585.1"/>
    <property type="molecule type" value="Genomic_DNA"/>
</dbReference>
<dbReference type="Gene3D" id="3.40.50.300">
    <property type="entry name" value="P-loop containing nucleotide triphosphate hydrolases"/>
    <property type="match status" value="2"/>
</dbReference>
<keyword evidence="2" id="KW-0547">Nucleotide-binding</keyword>
<protein>
    <submittedName>
        <fullName evidence="5">P-loop containing nucleoside triphosphate hydrolase protein</fullName>
    </submittedName>
</protein>
<dbReference type="InterPro" id="IPR017871">
    <property type="entry name" value="ABC_transporter-like_CS"/>
</dbReference>
<dbReference type="Pfam" id="PF00005">
    <property type="entry name" value="ABC_tran"/>
    <property type="match status" value="2"/>
</dbReference>
<keyword evidence="3" id="KW-0067">ATP-binding</keyword>
<evidence type="ECO:0000259" key="4">
    <source>
        <dbReference type="PROSITE" id="PS50893"/>
    </source>
</evidence>
<dbReference type="InterPro" id="IPR050611">
    <property type="entry name" value="ABCF"/>
</dbReference>
<dbReference type="InterPro" id="IPR032781">
    <property type="entry name" value="ABC_tran_Xtn"/>
</dbReference>
<feature type="domain" description="ABC transporter" evidence="4">
    <location>
        <begin position="22"/>
        <end position="323"/>
    </location>
</feature>
<dbReference type="Proteomes" id="UP000281549">
    <property type="component" value="Unassembled WGS sequence"/>
</dbReference>
<dbReference type="GO" id="GO:0016887">
    <property type="term" value="F:ATP hydrolysis activity"/>
    <property type="evidence" value="ECO:0007669"/>
    <property type="project" value="InterPro"/>
</dbReference>
<proteinExistence type="predicted"/>
<dbReference type="GO" id="GO:0005524">
    <property type="term" value="F:ATP binding"/>
    <property type="evidence" value="ECO:0007669"/>
    <property type="project" value="UniProtKB-KW"/>
</dbReference>
<dbReference type="InterPro" id="IPR003593">
    <property type="entry name" value="AAA+_ATPase"/>
</dbReference>
<evidence type="ECO:0000313" key="6">
    <source>
        <dbReference type="Proteomes" id="UP000281549"/>
    </source>
</evidence>
<dbReference type="Pfam" id="PF12848">
    <property type="entry name" value="ABC_tran_Xtn"/>
    <property type="match status" value="1"/>
</dbReference>
<evidence type="ECO:0000313" key="5">
    <source>
        <dbReference type="EMBL" id="RKP17585.1"/>
    </source>
</evidence>
<dbReference type="CDD" id="cd03221">
    <property type="entry name" value="ABCF_EF-3"/>
    <property type="match status" value="1"/>
</dbReference>
<gene>
    <name evidence="5" type="ORF">ROZALSC1DRAFT_30623</name>
</gene>
<keyword evidence="1" id="KW-0677">Repeat</keyword>
<reference evidence="6" key="1">
    <citation type="journal article" date="2018" name="Nat. Microbiol.">
        <title>Leveraging single-cell genomics to expand the fungal tree of life.</title>
        <authorList>
            <person name="Ahrendt S.R."/>
            <person name="Quandt C.A."/>
            <person name="Ciobanu D."/>
            <person name="Clum A."/>
            <person name="Salamov A."/>
            <person name="Andreopoulos B."/>
            <person name="Cheng J.F."/>
            <person name="Woyke T."/>
            <person name="Pelin A."/>
            <person name="Henrissat B."/>
            <person name="Reynolds N.K."/>
            <person name="Benny G.L."/>
            <person name="Smith M.E."/>
            <person name="James T.Y."/>
            <person name="Grigoriev I.V."/>
        </authorList>
    </citation>
    <scope>NUCLEOTIDE SEQUENCE [LARGE SCALE GENOMIC DNA]</scope>
    <source>
        <strain evidence="6">CSF55</strain>
    </source>
</reference>
<evidence type="ECO:0000256" key="1">
    <source>
        <dbReference type="ARBA" id="ARBA00022737"/>
    </source>
</evidence>
<evidence type="ECO:0000256" key="3">
    <source>
        <dbReference type="ARBA" id="ARBA00022840"/>
    </source>
</evidence>
<name>A0A4P9YEH7_ROZAC</name>
<evidence type="ECO:0000256" key="2">
    <source>
        <dbReference type="ARBA" id="ARBA00022741"/>
    </source>
</evidence>
<dbReference type="InterPro" id="IPR027417">
    <property type="entry name" value="P-loop_NTPase"/>
</dbReference>
<sequence length="620" mass="70569">MSIDVQYQSTRFSITDNSSLVIDIQDLTLTVDNNTLLANANFQLPTNSHFALIGRNGLGKSIFMKILVDVFLLDSSLRVFHLQQIEDVLDLENISVTDYVIKGHEFAQNVIWEKMMLESSHKNLKQVLLKRHERKLRIARNKVTKISGARGKQERENLIQLERDYNDLFESDMTEEDLIIKTHELLQDIELEYQLLEPNNFLTKAKKILRGLGFPKSRLEDPYSSFSGGWKKRAALAQALFVEPDVLFLDEPTNGLDIKAIEWLENYLNSLVNVTILVVSHDREFLNSVAQGVILLRNKSFTSYDGNYDTFEETVLNKAKYMERMHDGIERKRIHMQKSIEKGMKQAKIKGDDKKLAAVASRKKKLEERLGFERNEKGHRFKLNRDRPGFHNSLRDDVELEEQDGSFEWCLPAPTHLKHAAPLVSLENVSFSYESNALLSKISLTIEMGTKVVLTGANGQGKSTLVDLIYGALKPKTGSISYHSDLKIGYVRQNQSSLQGMKMCPLELIHTKAPTWTEHQCRSHLASFTLKHPTVLHEISTLSGGQLTRLMLAVETISHPNLLLLDEPTNHLDMDSIQALIDALRQYSGAALIVTHDRKFISEMNAINCKIEKGSLLYLE</sequence>